<comment type="subcellular location">
    <subcellularLocation>
        <location evidence="1 7 8">Nucleus</location>
    </subcellularLocation>
</comment>
<dbReference type="SUPFAM" id="SSF46689">
    <property type="entry name" value="Homeodomain-like"/>
    <property type="match status" value="1"/>
</dbReference>
<evidence type="ECO:0000256" key="2">
    <source>
        <dbReference type="ARBA" id="ARBA00006503"/>
    </source>
</evidence>
<protein>
    <recommendedName>
        <fullName evidence="10">Homeobox domain-containing protein</fullName>
    </recommendedName>
</protein>
<reference evidence="11" key="1">
    <citation type="submission" date="2023-06" db="EMBL/GenBank/DDBJ databases">
        <authorList>
            <person name="Delattre M."/>
        </authorList>
    </citation>
    <scope>NUCLEOTIDE SEQUENCE</scope>
    <source>
        <strain evidence="11">AF72</strain>
    </source>
</reference>
<evidence type="ECO:0000313" key="12">
    <source>
        <dbReference type="Proteomes" id="UP001177023"/>
    </source>
</evidence>
<dbReference type="GO" id="GO:0030182">
    <property type="term" value="P:neuron differentiation"/>
    <property type="evidence" value="ECO:0007669"/>
    <property type="project" value="UniProtKB-ARBA"/>
</dbReference>
<dbReference type="PROSITE" id="PS50071">
    <property type="entry name" value="HOMEOBOX_2"/>
    <property type="match status" value="1"/>
</dbReference>
<dbReference type="SMART" id="SM00389">
    <property type="entry name" value="HOX"/>
    <property type="match status" value="1"/>
</dbReference>
<feature type="DNA-binding region" description="Homeobox" evidence="7">
    <location>
        <begin position="105"/>
        <end position="164"/>
    </location>
</feature>
<dbReference type="GO" id="GO:0000981">
    <property type="term" value="F:DNA-binding transcription factor activity, RNA polymerase II-specific"/>
    <property type="evidence" value="ECO:0007669"/>
    <property type="project" value="InterPro"/>
</dbReference>
<gene>
    <name evidence="11" type="ORF">MSPICULIGERA_LOCUS2217</name>
</gene>
<dbReference type="InterPro" id="IPR001356">
    <property type="entry name" value="HD"/>
</dbReference>
<dbReference type="PANTHER" id="PTHR45882:SF3">
    <property type="entry name" value="PITUITARY HOMEOBOX HOMOLOG PTX1"/>
    <property type="match status" value="1"/>
</dbReference>
<feature type="domain" description="Homeobox" evidence="10">
    <location>
        <begin position="103"/>
        <end position="163"/>
    </location>
</feature>
<feature type="region of interest" description="Disordered" evidence="9">
    <location>
        <begin position="265"/>
        <end position="306"/>
    </location>
</feature>
<dbReference type="CDD" id="cd00086">
    <property type="entry name" value="homeodomain"/>
    <property type="match status" value="1"/>
</dbReference>
<sequence length="320" mass="35427">MDHSRSHDLAFCVPTGLGHLADAHSATAHLLQPLQDTCSSLAPLQSPFDQLHQAFYPSHVSLHDPIPLPSTKLPKLELASCKEETEEEGDTHAETEAPPIKGNKPRRQRTHFTSHQLNELESWFQRNRYPDMATREEIAIWISLTEPRVRVWFKNRRAKWRKRERNYVTDVKGMQSTTATGGSMGASMSLPPSIPSMSTLGGLHSGLGGLGTIQVQGSFTQTLIPHNQIDSFYGYGDPTGWHTYQTRAPTAATFNWTVKGQFPSPSSMPVVPSSASATTFTNLQQQQQQQHNPAPTSDVKPLKPALTDSTYMNCPYSGPL</sequence>
<name>A0AA36C7Q9_9BILA</name>
<feature type="non-terminal residue" evidence="11">
    <location>
        <position position="1"/>
    </location>
</feature>
<dbReference type="Proteomes" id="UP001177023">
    <property type="component" value="Unassembled WGS sequence"/>
</dbReference>
<evidence type="ECO:0000256" key="5">
    <source>
        <dbReference type="ARBA" id="ARBA00023155"/>
    </source>
</evidence>
<dbReference type="AlphaFoldDB" id="A0AA36C7Q9"/>
<evidence type="ECO:0000256" key="3">
    <source>
        <dbReference type="ARBA" id="ARBA00022473"/>
    </source>
</evidence>
<evidence type="ECO:0000256" key="9">
    <source>
        <dbReference type="SAM" id="MobiDB-lite"/>
    </source>
</evidence>
<evidence type="ECO:0000256" key="1">
    <source>
        <dbReference type="ARBA" id="ARBA00004123"/>
    </source>
</evidence>
<keyword evidence="3" id="KW-0217">Developmental protein</keyword>
<dbReference type="EMBL" id="CATQJA010000663">
    <property type="protein sequence ID" value="CAJ0562752.1"/>
    <property type="molecule type" value="Genomic_DNA"/>
</dbReference>
<dbReference type="InterPro" id="IPR009057">
    <property type="entry name" value="Homeodomain-like_sf"/>
</dbReference>
<feature type="region of interest" description="Disordered" evidence="9">
    <location>
        <begin position="80"/>
        <end position="111"/>
    </location>
</feature>
<evidence type="ECO:0000256" key="7">
    <source>
        <dbReference type="PROSITE-ProRule" id="PRU00108"/>
    </source>
</evidence>
<feature type="compositionally biased region" description="Low complexity" evidence="9">
    <location>
        <begin position="265"/>
        <end position="277"/>
    </location>
</feature>
<comment type="caution">
    <text evidence="11">The sequence shown here is derived from an EMBL/GenBank/DDBJ whole genome shotgun (WGS) entry which is preliminary data.</text>
</comment>
<keyword evidence="5 7" id="KW-0371">Homeobox</keyword>
<dbReference type="GO" id="GO:0009653">
    <property type="term" value="P:anatomical structure morphogenesis"/>
    <property type="evidence" value="ECO:0007669"/>
    <property type="project" value="TreeGrafter"/>
</dbReference>
<keyword evidence="4 7" id="KW-0238">DNA-binding</keyword>
<evidence type="ECO:0000256" key="6">
    <source>
        <dbReference type="ARBA" id="ARBA00023242"/>
    </source>
</evidence>
<dbReference type="GO" id="GO:0005634">
    <property type="term" value="C:nucleus"/>
    <property type="evidence" value="ECO:0007669"/>
    <property type="project" value="UniProtKB-SubCell"/>
</dbReference>
<keyword evidence="6 7" id="KW-0539">Nucleus</keyword>
<keyword evidence="12" id="KW-1185">Reference proteome</keyword>
<dbReference type="Gene3D" id="1.10.10.60">
    <property type="entry name" value="Homeodomain-like"/>
    <property type="match status" value="1"/>
</dbReference>
<dbReference type="Pfam" id="PF00046">
    <property type="entry name" value="Homeodomain"/>
    <property type="match status" value="1"/>
</dbReference>
<comment type="similarity">
    <text evidence="2">Belongs to the paired homeobox family. Bicoid subfamily.</text>
</comment>
<dbReference type="FunFam" id="1.10.10.60:FF:000679">
    <property type="entry name" value="Homeobox protein aristaless"/>
    <property type="match status" value="1"/>
</dbReference>
<dbReference type="InterPro" id="IPR017970">
    <property type="entry name" value="Homeobox_CS"/>
</dbReference>
<evidence type="ECO:0000259" key="10">
    <source>
        <dbReference type="PROSITE" id="PS50071"/>
    </source>
</evidence>
<evidence type="ECO:0000256" key="8">
    <source>
        <dbReference type="RuleBase" id="RU000682"/>
    </source>
</evidence>
<dbReference type="PANTHER" id="PTHR45882">
    <property type="entry name" value="PITUITARY HOMEOBOX HOMOLOG PTX1"/>
    <property type="match status" value="1"/>
</dbReference>
<dbReference type="GO" id="GO:0000978">
    <property type="term" value="F:RNA polymerase II cis-regulatory region sequence-specific DNA binding"/>
    <property type="evidence" value="ECO:0007669"/>
    <property type="project" value="TreeGrafter"/>
</dbReference>
<evidence type="ECO:0000256" key="4">
    <source>
        <dbReference type="ARBA" id="ARBA00023125"/>
    </source>
</evidence>
<accession>A0AA36C7Q9</accession>
<evidence type="ECO:0000313" key="11">
    <source>
        <dbReference type="EMBL" id="CAJ0562752.1"/>
    </source>
</evidence>
<dbReference type="PROSITE" id="PS00027">
    <property type="entry name" value="HOMEOBOX_1"/>
    <property type="match status" value="1"/>
</dbReference>
<proteinExistence type="inferred from homology"/>
<organism evidence="11 12">
    <name type="scientific">Mesorhabditis spiculigera</name>
    <dbReference type="NCBI Taxonomy" id="96644"/>
    <lineage>
        <taxon>Eukaryota</taxon>
        <taxon>Metazoa</taxon>
        <taxon>Ecdysozoa</taxon>
        <taxon>Nematoda</taxon>
        <taxon>Chromadorea</taxon>
        <taxon>Rhabditida</taxon>
        <taxon>Rhabditina</taxon>
        <taxon>Rhabditomorpha</taxon>
        <taxon>Rhabditoidea</taxon>
        <taxon>Rhabditidae</taxon>
        <taxon>Mesorhabditinae</taxon>
        <taxon>Mesorhabditis</taxon>
    </lineage>
</organism>